<dbReference type="HAMAP" id="MF_00386">
    <property type="entry name" value="UPF0161_YidD"/>
    <property type="match status" value="1"/>
</dbReference>
<dbReference type="NCBIfam" id="TIGR00278">
    <property type="entry name" value="membrane protein insertion efficiency factor YidD"/>
    <property type="match status" value="1"/>
</dbReference>
<organism evidence="2 3">
    <name type="scientific">candidate division WS6 bacterium GW2011_GWE1_34_7</name>
    <dbReference type="NCBI Taxonomy" id="1619093"/>
    <lineage>
        <taxon>Bacteria</taxon>
        <taxon>Candidatus Dojkabacteria</taxon>
    </lineage>
</organism>
<dbReference type="EMBL" id="LBPV01000045">
    <property type="protein sequence ID" value="KKP64514.1"/>
    <property type="molecule type" value="Genomic_DNA"/>
</dbReference>
<accession>A0A0G0B5B9</accession>
<dbReference type="PANTHER" id="PTHR33383">
    <property type="entry name" value="MEMBRANE PROTEIN INSERTION EFFICIENCY FACTOR-RELATED"/>
    <property type="match status" value="1"/>
</dbReference>
<comment type="similarity">
    <text evidence="1">Belongs to the UPF0161 family.</text>
</comment>
<dbReference type="PATRIC" id="fig|1619093.3.peg.446"/>
<dbReference type="Pfam" id="PF01809">
    <property type="entry name" value="YidD"/>
    <property type="match status" value="1"/>
</dbReference>
<dbReference type="AlphaFoldDB" id="A0A0G0B5B9"/>
<keyword evidence="1" id="KW-0472">Membrane</keyword>
<sequence length="99" mass="11455">MKNWKKNLKNKLIKLLLLPRNIELSIIKFYQKTLSLDHGLLGKANPNLRACKFTPTCSEYGYGVVERHGIFKGNYLAIKRILRCNPWALPGQYDPIPEK</sequence>
<dbReference type="SMART" id="SM01234">
    <property type="entry name" value="Haemolytic"/>
    <property type="match status" value="1"/>
</dbReference>
<comment type="function">
    <text evidence="1">Could be involved in insertion of integral membrane proteins into the membrane.</text>
</comment>
<name>A0A0G0B5B9_9BACT</name>
<evidence type="ECO:0000313" key="3">
    <source>
        <dbReference type="Proteomes" id="UP000033866"/>
    </source>
</evidence>
<gene>
    <name evidence="2" type="ORF">UR61_C0045G0007</name>
</gene>
<comment type="subcellular location">
    <subcellularLocation>
        <location evidence="1">Cell membrane</location>
        <topology evidence="1">Peripheral membrane protein</topology>
        <orientation evidence="1">Cytoplasmic side</orientation>
    </subcellularLocation>
</comment>
<reference evidence="2 3" key="1">
    <citation type="journal article" date="2015" name="Nature">
        <title>rRNA introns, odd ribosomes, and small enigmatic genomes across a large radiation of phyla.</title>
        <authorList>
            <person name="Brown C.T."/>
            <person name="Hug L.A."/>
            <person name="Thomas B.C."/>
            <person name="Sharon I."/>
            <person name="Castelle C.J."/>
            <person name="Singh A."/>
            <person name="Wilkins M.J."/>
            <person name="Williams K.H."/>
            <person name="Banfield J.F."/>
        </authorList>
    </citation>
    <scope>NUCLEOTIDE SEQUENCE [LARGE SCALE GENOMIC DNA]</scope>
</reference>
<dbReference type="InterPro" id="IPR002696">
    <property type="entry name" value="Membr_insert_effic_factor_YidD"/>
</dbReference>
<dbReference type="PANTHER" id="PTHR33383:SF1">
    <property type="entry name" value="MEMBRANE PROTEIN INSERTION EFFICIENCY FACTOR-RELATED"/>
    <property type="match status" value="1"/>
</dbReference>
<comment type="caution">
    <text evidence="2">The sequence shown here is derived from an EMBL/GenBank/DDBJ whole genome shotgun (WGS) entry which is preliminary data.</text>
</comment>
<dbReference type="Proteomes" id="UP000033866">
    <property type="component" value="Unassembled WGS sequence"/>
</dbReference>
<evidence type="ECO:0000313" key="2">
    <source>
        <dbReference type="EMBL" id="KKP64514.1"/>
    </source>
</evidence>
<proteinExistence type="inferred from homology"/>
<dbReference type="GO" id="GO:0005886">
    <property type="term" value="C:plasma membrane"/>
    <property type="evidence" value="ECO:0007669"/>
    <property type="project" value="UniProtKB-SubCell"/>
</dbReference>
<keyword evidence="1" id="KW-1003">Cell membrane</keyword>
<protein>
    <recommendedName>
        <fullName evidence="1">Putative membrane protein insertion efficiency factor</fullName>
    </recommendedName>
</protein>
<evidence type="ECO:0000256" key="1">
    <source>
        <dbReference type="HAMAP-Rule" id="MF_00386"/>
    </source>
</evidence>